<keyword evidence="2" id="KW-1185">Reference proteome</keyword>
<comment type="caution">
    <text evidence="1">The sequence shown here is derived from an EMBL/GenBank/DDBJ whole genome shotgun (WGS) entry which is preliminary data.</text>
</comment>
<dbReference type="AlphaFoldDB" id="A0A2G5SB79"/>
<proteinExistence type="predicted"/>
<protein>
    <submittedName>
        <fullName evidence="1">Uncharacterized protein</fullName>
    </submittedName>
</protein>
<evidence type="ECO:0000313" key="1">
    <source>
        <dbReference type="EMBL" id="PIC12297.1"/>
    </source>
</evidence>
<evidence type="ECO:0000313" key="2">
    <source>
        <dbReference type="Proteomes" id="UP000230233"/>
    </source>
</evidence>
<gene>
    <name evidence="1" type="ORF">B9Z55_028530</name>
</gene>
<dbReference type="STRING" id="1611254.A0A2G5SB79"/>
<dbReference type="OrthoDB" id="5778006at2759"/>
<accession>A0A2G5SB79</accession>
<name>A0A2G5SB79_9PELO</name>
<dbReference type="Proteomes" id="UP000230233">
    <property type="component" value="Unassembled WGS sequence"/>
</dbReference>
<reference evidence="2" key="1">
    <citation type="submission" date="2017-10" db="EMBL/GenBank/DDBJ databases">
        <title>Rapid genome shrinkage in a self-fertile nematode reveals novel sperm competition proteins.</title>
        <authorList>
            <person name="Yin D."/>
            <person name="Schwarz E.M."/>
            <person name="Thomas C.G."/>
            <person name="Felde R.L."/>
            <person name="Korf I.F."/>
            <person name="Cutter A.D."/>
            <person name="Schartner C.M."/>
            <person name="Ralston E.J."/>
            <person name="Meyer B.J."/>
            <person name="Haag E.S."/>
        </authorList>
    </citation>
    <scope>NUCLEOTIDE SEQUENCE [LARGE SCALE GENOMIC DNA]</scope>
    <source>
        <strain evidence="2">JU1422</strain>
    </source>
</reference>
<sequence length="151" mass="17235">MSRNIPATEGVYLLERVTNKEINLENIDEEMRMEQVRRAGAKLVWASFGQAEKRNTIDADARIDVLKSFAFMKTKLSIETDAPMKKKKIRIIAESLGCTHVRTTRGWTITKPEELDMDLTIKNGEVDTVVLSFWEEPAFYSGDAKKMLHKG</sequence>
<dbReference type="EMBL" id="PDUG01000025">
    <property type="protein sequence ID" value="PIC12297.1"/>
    <property type="molecule type" value="Genomic_DNA"/>
</dbReference>
<organism evidence="1 2">
    <name type="scientific">Caenorhabditis nigoni</name>
    <dbReference type="NCBI Taxonomy" id="1611254"/>
    <lineage>
        <taxon>Eukaryota</taxon>
        <taxon>Metazoa</taxon>
        <taxon>Ecdysozoa</taxon>
        <taxon>Nematoda</taxon>
        <taxon>Chromadorea</taxon>
        <taxon>Rhabditida</taxon>
        <taxon>Rhabditina</taxon>
        <taxon>Rhabditomorpha</taxon>
        <taxon>Rhabditoidea</taxon>
        <taxon>Rhabditidae</taxon>
        <taxon>Peloderinae</taxon>
        <taxon>Caenorhabditis</taxon>
    </lineage>
</organism>